<evidence type="ECO:0000259" key="11">
    <source>
        <dbReference type="Pfam" id="PF16916"/>
    </source>
</evidence>
<dbReference type="PANTHER" id="PTHR45820">
    <property type="entry name" value="FI23527P1"/>
    <property type="match status" value="1"/>
</dbReference>
<dbReference type="EMBL" id="LN483142">
    <property type="protein sequence ID" value="CED82790.1"/>
    <property type="molecule type" value="Genomic_DNA"/>
</dbReference>
<evidence type="ECO:0000256" key="9">
    <source>
        <dbReference type="SAM" id="Phobius"/>
    </source>
</evidence>
<keyword evidence="4 9" id="KW-0812">Transmembrane</keyword>
<dbReference type="SUPFAM" id="SSF160240">
    <property type="entry name" value="Cation efflux protein cytoplasmic domain-like"/>
    <property type="match status" value="1"/>
</dbReference>
<evidence type="ECO:0000259" key="10">
    <source>
        <dbReference type="Pfam" id="PF01545"/>
    </source>
</evidence>
<evidence type="ECO:0000256" key="4">
    <source>
        <dbReference type="ARBA" id="ARBA00022692"/>
    </source>
</evidence>
<evidence type="ECO:0000256" key="2">
    <source>
        <dbReference type="ARBA" id="ARBA00008873"/>
    </source>
</evidence>
<feature type="region of interest" description="Disordered" evidence="8">
    <location>
        <begin position="137"/>
        <end position="161"/>
    </location>
</feature>
<dbReference type="AlphaFoldDB" id="A0A0F7SQE3"/>
<keyword evidence="7 9" id="KW-0472">Membrane</keyword>
<proteinExistence type="inferred from homology"/>
<evidence type="ECO:0000256" key="7">
    <source>
        <dbReference type="ARBA" id="ARBA00023136"/>
    </source>
</evidence>
<accession>A0A0F7SQE3</accession>
<organism evidence="12">
    <name type="scientific">Phaffia rhodozyma</name>
    <name type="common">Yeast</name>
    <name type="synonym">Xanthophyllomyces dendrorhous</name>
    <dbReference type="NCBI Taxonomy" id="264483"/>
    <lineage>
        <taxon>Eukaryota</taxon>
        <taxon>Fungi</taxon>
        <taxon>Dikarya</taxon>
        <taxon>Basidiomycota</taxon>
        <taxon>Agaricomycotina</taxon>
        <taxon>Tremellomycetes</taxon>
        <taxon>Cystofilobasidiales</taxon>
        <taxon>Mrakiaceae</taxon>
        <taxon>Phaffia</taxon>
    </lineage>
</organism>
<dbReference type="NCBIfam" id="TIGR01297">
    <property type="entry name" value="CDF"/>
    <property type="match status" value="1"/>
</dbReference>
<dbReference type="GO" id="GO:0005385">
    <property type="term" value="F:zinc ion transmembrane transporter activity"/>
    <property type="evidence" value="ECO:0007669"/>
    <property type="project" value="TreeGrafter"/>
</dbReference>
<keyword evidence="5" id="KW-0862">Zinc</keyword>
<feature type="transmembrane region" description="Helical" evidence="9">
    <location>
        <begin position="12"/>
        <end position="34"/>
    </location>
</feature>
<dbReference type="Gene3D" id="1.20.1510.10">
    <property type="entry name" value="Cation efflux protein transmembrane domain"/>
    <property type="match status" value="2"/>
</dbReference>
<comment type="similarity">
    <text evidence="2">Belongs to the cation diffusion facilitator (CDF) transporter (TC 2.A.4) family. SLC30A subfamily.</text>
</comment>
<keyword evidence="6 9" id="KW-1133">Transmembrane helix</keyword>
<dbReference type="InterPro" id="IPR002524">
    <property type="entry name" value="Cation_efflux"/>
</dbReference>
<feature type="region of interest" description="Disordered" evidence="8">
    <location>
        <begin position="213"/>
        <end position="244"/>
    </location>
</feature>
<sequence>MGFSREARIITLLVIDTTFFFIEIIGGYAVGSIALIADSFHMLNDIISLVVALYAIKLATTSSSAKYSYGWQRAEILGALANGILLLALCLSIFIECIQRLIQVTEVTNPMIVIIVGSLGLASNIAGLFLFHEHGHGGGHSHSHSKPSPPPLPQLPEIEGPDSIESLYRHPAQSRAAVVAAAEHMGYGATAPIKHHDHSHGPDEREPLLAQNDHTDHAHSHSDSTSGNADEQDKSSKSHGHGHGGSMNMEGVFLHVLGDALGNVGVIASGLIIMLCKGQWRFYSDPAISFLITCIIASSAIPLVKSASFILLQATPSTVSLDDLRDSILAVSGVISVHELHCWQLSEAKIVASVHVLVDRENEYMATVDSIRRVLHNYGIHSSTIQPEFPTLTPTTNNLALPPSSDQAIGDDCLLRCPPEGDCAPAQCCPPLSLTREGSVASFRGDGDIV</sequence>
<dbReference type="Pfam" id="PF01545">
    <property type="entry name" value="Cation_efflux"/>
    <property type="match status" value="1"/>
</dbReference>
<feature type="domain" description="Cation efflux protein cytoplasmic" evidence="11">
    <location>
        <begin position="317"/>
        <end position="388"/>
    </location>
</feature>
<name>A0A0F7SQE3_PHARH</name>
<evidence type="ECO:0000313" key="12">
    <source>
        <dbReference type="EMBL" id="CED82790.1"/>
    </source>
</evidence>
<feature type="transmembrane region" description="Helical" evidence="9">
    <location>
        <begin position="252"/>
        <end position="275"/>
    </location>
</feature>
<dbReference type="GO" id="GO:0016020">
    <property type="term" value="C:membrane"/>
    <property type="evidence" value="ECO:0007669"/>
    <property type="project" value="UniProtKB-SubCell"/>
</dbReference>
<feature type="domain" description="Cation efflux protein transmembrane" evidence="10">
    <location>
        <begin position="10"/>
        <end position="312"/>
    </location>
</feature>
<feature type="compositionally biased region" description="Basic and acidic residues" evidence="8">
    <location>
        <begin position="213"/>
        <end position="222"/>
    </location>
</feature>
<dbReference type="InterPro" id="IPR036837">
    <property type="entry name" value="Cation_efflux_CTD_sf"/>
</dbReference>
<evidence type="ECO:0000256" key="3">
    <source>
        <dbReference type="ARBA" id="ARBA00022448"/>
    </source>
</evidence>
<reference evidence="12" key="1">
    <citation type="submission" date="2014-08" db="EMBL/GenBank/DDBJ databases">
        <authorList>
            <person name="Sharma Rahul"/>
            <person name="Thines Marco"/>
        </authorList>
    </citation>
    <scope>NUCLEOTIDE SEQUENCE</scope>
</reference>
<evidence type="ECO:0000256" key="6">
    <source>
        <dbReference type="ARBA" id="ARBA00022989"/>
    </source>
</evidence>
<evidence type="ECO:0000256" key="1">
    <source>
        <dbReference type="ARBA" id="ARBA00004141"/>
    </source>
</evidence>
<comment type="subcellular location">
    <subcellularLocation>
        <location evidence="1">Membrane</location>
        <topology evidence="1">Multi-pass membrane protein</topology>
    </subcellularLocation>
</comment>
<feature type="transmembrane region" description="Helical" evidence="9">
    <location>
        <begin position="107"/>
        <end position="131"/>
    </location>
</feature>
<dbReference type="InterPro" id="IPR027470">
    <property type="entry name" value="Cation_efflux_CTD"/>
</dbReference>
<evidence type="ECO:0000256" key="8">
    <source>
        <dbReference type="SAM" id="MobiDB-lite"/>
    </source>
</evidence>
<keyword evidence="3" id="KW-0813">Transport</keyword>
<dbReference type="InterPro" id="IPR027469">
    <property type="entry name" value="Cation_efflux_TMD_sf"/>
</dbReference>
<dbReference type="InterPro" id="IPR058533">
    <property type="entry name" value="Cation_efflux_TM"/>
</dbReference>
<protein>
    <submittedName>
        <fullName evidence="12">Zn2 transporter ZNT1 and related Cd2 /Zn2 transporters (Cation diffusion facilitator superfamily)</fullName>
    </submittedName>
</protein>
<feature type="transmembrane region" description="Helical" evidence="9">
    <location>
        <begin position="76"/>
        <end position="95"/>
    </location>
</feature>
<dbReference type="PANTHER" id="PTHR45820:SF4">
    <property type="entry name" value="ZINC TRANSPORTER 63C, ISOFORM F"/>
    <property type="match status" value="1"/>
</dbReference>
<evidence type="ECO:0000256" key="5">
    <source>
        <dbReference type="ARBA" id="ARBA00022833"/>
    </source>
</evidence>
<dbReference type="GO" id="GO:0006882">
    <property type="term" value="P:intracellular zinc ion homeostasis"/>
    <property type="evidence" value="ECO:0007669"/>
    <property type="project" value="TreeGrafter"/>
</dbReference>
<dbReference type="Pfam" id="PF16916">
    <property type="entry name" value="ZT_dimer"/>
    <property type="match status" value="1"/>
</dbReference>
<dbReference type="SUPFAM" id="SSF161111">
    <property type="entry name" value="Cation efflux protein transmembrane domain-like"/>
    <property type="match status" value="1"/>
</dbReference>
<feature type="transmembrane region" description="Helical" evidence="9">
    <location>
        <begin position="287"/>
        <end position="304"/>
    </location>
</feature>